<dbReference type="SUPFAM" id="SSF53448">
    <property type="entry name" value="Nucleotide-diphospho-sugar transferases"/>
    <property type="match status" value="1"/>
</dbReference>
<dbReference type="InterPro" id="IPR001173">
    <property type="entry name" value="Glyco_trans_2-like"/>
</dbReference>
<gene>
    <name evidence="4" type="ORF">S03H2_29767</name>
</gene>
<keyword evidence="1" id="KW-0328">Glycosyltransferase</keyword>
<evidence type="ECO:0000313" key="4">
    <source>
        <dbReference type="EMBL" id="GAH51091.1"/>
    </source>
</evidence>
<reference evidence="4" key="1">
    <citation type="journal article" date="2014" name="Front. Microbiol.">
        <title>High frequency of phylogenetically diverse reductive dehalogenase-homologous genes in deep subseafloor sedimentary metagenomes.</title>
        <authorList>
            <person name="Kawai M."/>
            <person name="Futagami T."/>
            <person name="Toyoda A."/>
            <person name="Takaki Y."/>
            <person name="Nishi S."/>
            <person name="Hori S."/>
            <person name="Arai W."/>
            <person name="Tsubouchi T."/>
            <person name="Morono Y."/>
            <person name="Uchiyama I."/>
            <person name="Ito T."/>
            <person name="Fujiyama A."/>
            <person name="Inagaki F."/>
            <person name="Takami H."/>
        </authorList>
    </citation>
    <scope>NUCLEOTIDE SEQUENCE</scope>
    <source>
        <strain evidence="4">Expedition CK06-06</strain>
    </source>
</reference>
<dbReference type="InterPro" id="IPR029044">
    <property type="entry name" value="Nucleotide-diphossugar_trans"/>
</dbReference>
<name>X1FZL4_9ZZZZ</name>
<feature type="non-terminal residue" evidence="4">
    <location>
        <position position="252"/>
    </location>
</feature>
<accession>X1FZL4</accession>
<dbReference type="PANTHER" id="PTHR43630">
    <property type="entry name" value="POLY-BETA-1,6-N-ACETYL-D-GLUCOSAMINE SYNTHASE"/>
    <property type="match status" value="1"/>
</dbReference>
<dbReference type="PANTHER" id="PTHR43630:SF1">
    <property type="entry name" value="POLY-BETA-1,6-N-ACETYL-D-GLUCOSAMINE SYNTHASE"/>
    <property type="match status" value="1"/>
</dbReference>
<proteinExistence type="predicted"/>
<sequence length="252" mass="28379">MTEISIGICAYNEEQNIGKLLDNLLTEQELPQESEIIVVCSGCTDSTPEIVRKFSEKDGRVKLVIEEERRGKSSAVNKILDTYVSDYIFLIPGDVIPAKSSISLMMEKISSNPQVGVVGGSPIPTNSEDGFSGYLSHLMWRIHNRTLEYLNDLNMSNHASGEFMVLRRGIVEKIPIDIVNDDAYIAVNASLKGNLVKYCDEAKVYIKAPTNIADYIRQRRRVVFGHHRVKQLTKKYSHTLESMMFRDPGKHA</sequence>
<dbReference type="GO" id="GO:0016757">
    <property type="term" value="F:glycosyltransferase activity"/>
    <property type="evidence" value="ECO:0007669"/>
    <property type="project" value="UniProtKB-KW"/>
</dbReference>
<dbReference type="Pfam" id="PF00535">
    <property type="entry name" value="Glycos_transf_2"/>
    <property type="match status" value="1"/>
</dbReference>
<organism evidence="4">
    <name type="scientific">marine sediment metagenome</name>
    <dbReference type="NCBI Taxonomy" id="412755"/>
    <lineage>
        <taxon>unclassified sequences</taxon>
        <taxon>metagenomes</taxon>
        <taxon>ecological metagenomes</taxon>
    </lineage>
</organism>
<evidence type="ECO:0000256" key="1">
    <source>
        <dbReference type="ARBA" id="ARBA00022676"/>
    </source>
</evidence>
<keyword evidence="2" id="KW-0808">Transferase</keyword>
<dbReference type="Gene3D" id="3.90.550.10">
    <property type="entry name" value="Spore Coat Polysaccharide Biosynthesis Protein SpsA, Chain A"/>
    <property type="match status" value="1"/>
</dbReference>
<comment type="caution">
    <text evidence="4">The sequence shown here is derived from an EMBL/GenBank/DDBJ whole genome shotgun (WGS) entry which is preliminary data.</text>
</comment>
<dbReference type="AlphaFoldDB" id="X1FZL4"/>
<dbReference type="EMBL" id="BARU01017983">
    <property type="protein sequence ID" value="GAH51091.1"/>
    <property type="molecule type" value="Genomic_DNA"/>
</dbReference>
<protein>
    <recommendedName>
        <fullName evidence="3">Glycosyltransferase 2-like domain-containing protein</fullName>
    </recommendedName>
</protein>
<evidence type="ECO:0000256" key="2">
    <source>
        <dbReference type="ARBA" id="ARBA00022679"/>
    </source>
</evidence>
<evidence type="ECO:0000259" key="3">
    <source>
        <dbReference type="Pfam" id="PF00535"/>
    </source>
</evidence>
<feature type="domain" description="Glycosyltransferase 2-like" evidence="3">
    <location>
        <begin position="5"/>
        <end position="174"/>
    </location>
</feature>